<dbReference type="SUPFAM" id="SSF53098">
    <property type="entry name" value="Ribonuclease H-like"/>
    <property type="match status" value="1"/>
</dbReference>
<organismHost>
    <name type="scientific">Homo sapiens</name>
    <name type="common">Human</name>
    <dbReference type="NCBI Taxonomy" id="9606"/>
</organismHost>
<feature type="non-terminal residue" evidence="2">
    <location>
        <position position="1"/>
    </location>
</feature>
<evidence type="ECO:0000256" key="1">
    <source>
        <dbReference type="ARBA" id="ARBA00022908"/>
    </source>
</evidence>
<proteinExistence type="predicted"/>
<dbReference type="GO" id="GO:0003676">
    <property type="term" value="F:nucleic acid binding"/>
    <property type="evidence" value="ECO:0007669"/>
    <property type="project" value="InterPro"/>
</dbReference>
<gene>
    <name evidence="2" type="primary">pol</name>
</gene>
<dbReference type="InterPro" id="IPR036397">
    <property type="entry name" value="RNaseH_sf"/>
</dbReference>
<protein>
    <submittedName>
        <fullName evidence="2">Pol protein</fullName>
    </submittedName>
</protein>
<dbReference type="EMBL" id="DQ387116">
    <property type="protein sequence ID" value="ABD52783.1"/>
    <property type="molecule type" value="Genomic_DNA"/>
</dbReference>
<dbReference type="GO" id="GO:0015074">
    <property type="term" value="P:DNA integration"/>
    <property type="evidence" value="ECO:0007669"/>
    <property type="project" value="UniProtKB-KW"/>
</dbReference>
<name>Q27R41_HV1</name>
<reference evidence="2" key="1">
    <citation type="journal article" date="2006" name="AIDS Res. Hum. Retroviruses">
        <title>HIV type 1 subtypes among STI patients in Nairobi: a genotypic study based on partial pol gene sequencing.</title>
        <authorList>
            <person name="Lihana R.W."/>
            <person name="Khamadi S.A."/>
            <person name="Kiptoo M.K."/>
            <person name="Kinyua J.G."/>
            <person name="Lagat N."/>
            <person name="Magoma G.N."/>
            <person name="Mwau M.M."/>
            <person name="Makokha E.P."/>
            <person name="Onyango V."/>
            <person name="Osman S."/>
            <person name="Okoth F.A."/>
            <person name="Songok E.M."/>
        </authorList>
    </citation>
    <scope>NUCLEOTIDE SEQUENCE</scope>
    <source>
        <strain evidence="2">56/ST2061</strain>
    </source>
</reference>
<dbReference type="Gene3D" id="3.30.420.10">
    <property type="entry name" value="Ribonuclease H-like superfamily/Ribonuclease H"/>
    <property type="match status" value="1"/>
</dbReference>
<sequence length="95" mass="10665">IFYIKITQVRRPVKVIHTDNGSNFTSAAVKAAWSVGQMSHRNLEFPTIPKAKEKWNLGIKNYENHSGQGQGTKQNTLRTAVQNGQNFIHNFLKGG</sequence>
<dbReference type="InterPro" id="IPR012337">
    <property type="entry name" value="RNaseH-like_sf"/>
</dbReference>
<keyword evidence="1" id="KW-0229">DNA integration</keyword>
<organism evidence="2">
    <name type="scientific">Human immunodeficiency virus type 1</name>
    <name type="common">HIV-1</name>
    <dbReference type="NCBI Taxonomy" id="11676"/>
    <lineage>
        <taxon>Viruses</taxon>
        <taxon>Riboviria</taxon>
        <taxon>Pararnavirae</taxon>
        <taxon>Artverviricota</taxon>
        <taxon>Revtraviricetes</taxon>
        <taxon>Ortervirales</taxon>
        <taxon>Retroviridae</taxon>
        <taxon>Orthoretrovirinae</taxon>
        <taxon>Lentivirus</taxon>
        <taxon>Lentivirus humimdef1</taxon>
    </lineage>
</organism>
<feature type="non-terminal residue" evidence="2">
    <location>
        <position position="95"/>
    </location>
</feature>
<accession>Q27R41</accession>
<evidence type="ECO:0000313" key="2">
    <source>
        <dbReference type="EMBL" id="ABD52783.1"/>
    </source>
</evidence>